<accession>A0A834FV87</accession>
<sequence length="318" mass="34802">MAEIEILDLEEGSGETGEISNRCLVGKVLHSKSLSATVITNILAAAWKTRAPFNAVCWNNNIFLFQFEDIEDKATILLDGPWSVMNSLLILKPLVEGLVVSSMDFSKCPIWVQIHGLPVEKMNRSNAITIGRRFGKLLAVEGSAGGLLLYRSFLRVRVEIDVNKALPKGFWLRRKKESDEDLWISYRYEKLPDFCYACGRVGHDNRGCKFVPRNEGMNSGYGPDLRTGRAKKLEILIEEMPHFEDAAGGVDSNEGGGGGGCDALLHSVGLDDARVNEAVVERVSLANPEIKNPTTGAVRTPHRTSPIGVLPVPGVGES</sequence>
<dbReference type="InterPro" id="IPR001878">
    <property type="entry name" value="Znf_CCHC"/>
</dbReference>
<dbReference type="GO" id="GO:0008270">
    <property type="term" value="F:zinc ion binding"/>
    <property type="evidence" value="ECO:0007669"/>
    <property type="project" value="UniProtKB-KW"/>
</dbReference>
<keyword evidence="1" id="KW-0862">Zinc</keyword>
<evidence type="ECO:0000256" key="2">
    <source>
        <dbReference type="SAM" id="MobiDB-lite"/>
    </source>
</evidence>
<keyword evidence="1" id="KW-0863">Zinc-finger</keyword>
<dbReference type="AlphaFoldDB" id="A0A834FV87"/>
<keyword evidence="5" id="KW-1185">Reference proteome</keyword>
<dbReference type="Proteomes" id="UP000626092">
    <property type="component" value="Unassembled WGS sequence"/>
</dbReference>
<dbReference type="InterPro" id="IPR040256">
    <property type="entry name" value="At4g02000-like"/>
</dbReference>
<feature type="domain" description="CCHC-type" evidence="3">
    <location>
        <begin position="195"/>
        <end position="209"/>
    </location>
</feature>
<keyword evidence="1" id="KW-0479">Metal-binding</keyword>
<dbReference type="Pfam" id="PF14111">
    <property type="entry name" value="DUF4283"/>
    <property type="match status" value="1"/>
</dbReference>
<gene>
    <name evidence="4" type="ORF">RHSIM_RhsimUnG0081100</name>
</gene>
<organism evidence="4 5">
    <name type="scientific">Rhododendron simsii</name>
    <name type="common">Sims's rhododendron</name>
    <dbReference type="NCBI Taxonomy" id="118357"/>
    <lineage>
        <taxon>Eukaryota</taxon>
        <taxon>Viridiplantae</taxon>
        <taxon>Streptophyta</taxon>
        <taxon>Embryophyta</taxon>
        <taxon>Tracheophyta</taxon>
        <taxon>Spermatophyta</taxon>
        <taxon>Magnoliopsida</taxon>
        <taxon>eudicotyledons</taxon>
        <taxon>Gunneridae</taxon>
        <taxon>Pentapetalae</taxon>
        <taxon>asterids</taxon>
        <taxon>Ericales</taxon>
        <taxon>Ericaceae</taxon>
        <taxon>Ericoideae</taxon>
        <taxon>Rhodoreae</taxon>
        <taxon>Rhododendron</taxon>
    </lineage>
</organism>
<evidence type="ECO:0000259" key="3">
    <source>
        <dbReference type="PROSITE" id="PS50158"/>
    </source>
</evidence>
<dbReference type="OrthoDB" id="1750790at2759"/>
<evidence type="ECO:0000313" key="5">
    <source>
        <dbReference type="Proteomes" id="UP000626092"/>
    </source>
</evidence>
<protein>
    <recommendedName>
        <fullName evidence="3">CCHC-type domain-containing protein</fullName>
    </recommendedName>
</protein>
<dbReference type="PANTHER" id="PTHR31286">
    <property type="entry name" value="GLYCINE-RICH CELL WALL STRUCTURAL PROTEIN 1.8-LIKE"/>
    <property type="match status" value="1"/>
</dbReference>
<proteinExistence type="predicted"/>
<dbReference type="InterPro" id="IPR025836">
    <property type="entry name" value="Zn_knuckle_CX2CX4HX4C"/>
</dbReference>
<dbReference type="PROSITE" id="PS50158">
    <property type="entry name" value="ZF_CCHC"/>
    <property type="match status" value="1"/>
</dbReference>
<evidence type="ECO:0000256" key="1">
    <source>
        <dbReference type="PROSITE-ProRule" id="PRU00047"/>
    </source>
</evidence>
<dbReference type="PANTHER" id="PTHR31286:SF178">
    <property type="entry name" value="DUF4283 DOMAIN-CONTAINING PROTEIN"/>
    <property type="match status" value="1"/>
</dbReference>
<dbReference type="Pfam" id="PF14392">
    <property type="entry name" value="zf-CCHC_4"/>
    <property type="match status" value="1"/>
</dbReference>
<comment type="caution">
    <text evidence="4">The sequence shown here is derived from an EMBL/GenBank/DDBJ whole genome shotgun (WGS) entry which is preliminary data.</text>
</comment>
<feature type="region of interest" description="Disordered" evidence="2">
    <location>
        <begin position="291"/>
        <end position="318"/>
    </location>
</feature>
<dbReference type="GO" id="GO:0003676">
    <property type="term" value="F:nucleic acid binding"/>
    <property type="evidence" value="ECO:0007669"/>
    <property type="project" value="InterPro"/>
</dbReference>
<reference evidence="4" key="1">
    <citation type="submission" date="2019-11" db="EMBL/GenBank/DDBJ databases">
        <authorList>
            <person name="Liu Y."/>
            <person name="Hou J."/>
            <person name="Li T.-Q."/>
            <person name="Guan C.-H."/>
            <person name="Wu X."/>
            <person name="Wu H.-Z."/>
            <person name="Ling F."/>
            <person name="Zhang R."/>
            <person name="Shi X.-G."/>
            <person name="Ren J.-P."/>
            <person name="Chen E.-F."/>
            <person name="Sun J.-M."/>
        </authorList>
    </citation>
    <scope>NUCLEOTIDE SEQUENCE</scope>
    <source>
        <strain evidence="4">Adult_tree_wgs_1</strain>
        <tissue evidence="4">Leaves</tissue>
    </source>
</reference>
<dbReference type="InterPro" id="IPR025558">
    <property type="entry name" value="DUF4283"/>
</dbReference>
<name>A0A834FV87_RHOSS</name>
<evidence type="ECO:0000313" key="4">
    <source>
        <dbReference type="EMBL" id="KAF7114636.1"/>
    </source>
</evidence>
<dbReference type="EMBL" id="WJXA01000196">
    <property type="protein sequence ID" value="KAF7114636.1"/>
    <property type="molecule type" value="Genomic_DNA"/>
</dbReference>